<dbReference type="SUPFAM" id="SSF56112">
    <property type="entry name" value="Protein kinase-like (PK-like)"/>
    <property type="match status" value="2"/>
</dbReference>
<dbReference type="InterPro" id="IPR011009">
    <property type="entry name" value="Kinase-like_dom_sf"/>
</dbReference>
<evidence type="ECO:0000313" key="3">
    <source>
        <dbReference type="Proteomes" id="UP000006591"/>
    </source>
</evidence>
<dbReference type="OMA" id="ITENWHE"/>
<dbReference type="InterPro" id="IPR000719">
    <property type="entry name" value="Prot_kinase_dom"/>
</dbReference>
<dbReference type="GO" id="GO:0004672">
    <property type="term" value="F:protein kinase activity"/>
    <property type="evidence" value="ECO:0007669"/>
    <property type="project" value="InterPro"/>
</dbReference>
<dbReference type="Gramene" id="ONIVA11G06810.1">
    <property type="protein sequence ID" value="ONIVA11G06810.1"/>
    <property type="gene ID" value="ONIVA11G06810"/>
</dbReference>
<dbReference type="Pfam" id="PF00069">
    <property type="entry name" value="Pkinase"/>
    <property type="match status" value="2"/>
</dbReference>
<reference evidence="2" key="1">
    <citation type="submission" date="2015-04" db="UniProtKB">
        <authorList>
            <consortium name="EnsemblPlants"/>
        </authorList>
    </citation>
    <scope>IDENTIFICATION</scope>
    <source>
        <strain evidence="2">SL10</strain>
    </source>
</reference>
<accession>A0A0E0IZP2</accession>
<dbReference type="AlphaFoldDB" id="A0A0E0IZP2"/>
<dbReference type="PROSITE" id="PS50011">
    <property type="entry name" value="PROTEIN_KINASE_DOM"/>
    <property type="match status" value="1"/>
</dbReference>
<dbReference type="PROSITE" id="PS00108">
    <property type="entry name" value="PROTEIN_KINASE_ST"/>
    <property type="match status" value="1"/>
</dbReference>
<dbReference type="SMART" id="SM00220">
    <property type="entry name" value="S_TKc"/>
    <property type="match status" value="1"/>
</dbReference>
<sequence length="513" mass="58554">MCFTYVFICSGYLPPEYIEKNVLSNKLDIFSLGVVMLNIITGPRGRSRSAEMSSQEFTDLVLGNWTIRLQATWNGSSLEAYRQQVKTCTEIALKCVEIDRHKRPNILDIVNKINETETMTGKLPISHGPEFRFVNDHREKPTSYSDEFITPESRLASHLNLSDTQVNQEAYRHNGSSFKEKEEDREVHQIIPMENPDIPIDAHPTGPWYVKLALCFEYLTGGSLENHLSDEFHGLDWPTRFKIIKGTCEGLKYLHEGLKPPIYHLDLKPGNILLDKNMVPKLADFGLSKLFTEEKTRVTQTPIGTVGYLPPEYIEKNVLSNKLDIFSLGVVMLNVIAGPRGRSRSAEMSSQEFTDLVLGNWTVRLQATWNGSSLEAYRQQVKTCTEIALKCVEIDRHKRPNILDIVNKINETETMIGKLPISHGSEVRFVNDHREKPTSYSDEFITLESRLASHLNLSDTQVNQEAYHHNGSSFKEKEEDREVHQIIPMENPDIPIDAHPTEPWYVKLSSLFV</sequence>
<dbReference type="Gene3D" id="1.10.510.10">
    <property type="entry name" value="Transferase(Phosphotransferase) domain 1"/>
    <property type="match status" value="2"/>
</dbReference>
<protein>
    <recommendedName>
        <fullName evidence="1">Protein kinase domain-containing protein</fullName>
    </recommendedName>
</protein>
<reference evidence="2" key="2">
    <citation type="submission" date="2018-04" db="EMBL/GenBank/DDBJ databases">
        <title>OnivRS2 (Oryza nivara Reference Sequence Version 2).</title>
        <authorList>
            <person name="Zhang J."/>
            <person name="Kudrna D."/>
            <person name="Lee S."/>
            <person name="Talag J."/>
            <person name="Rajasekar S."/>
            <person name="Welchert J."/>
            <person name="Hsing Y.-I."/>
            <person name="Wing R.A."/>
        </authorList>
    </citation>
    <scope>NUCLEOTIDE SEQUENCE [LARGE SCALE GENOMIC DNA]</scope>
    <source>
        <strain evidence="2">SL10</strain>
    </source>
</reference>
<dbReference type="eggNOG" id="KOG1187">
    <property type="taxonomic scope" value="Eukaryota"/>
</dbReference>
<evidence type="ECO:0000259" key="1">
    <source>
        <dbReference type="PROSITE" id="PS50011"/>
    </source>
</evidence>
<dbReference type="EnsemblPlants" id="ONIVA11G06810.1">
    <property type="protein sequence ID" value="ONIVA11G06810.1"/>
    <property type="gene ID" value="ONIVA11G06810"/>
</dbReference>
<name>A0A0E0IZP2_ORYNI</name>
<feature type="domain" description="Protein kinase" evidence="1">
    <location>
        <begin position="66"/>
        <end position="416"/>
    </location>
</feature>
<evidence type="ECO:0000313" key="2">
    <source>
        <dbReference type="EnsemblPlants" id="ONIVA11G06810.1"/>
    </source>
</evidence>
<dbReference type="STRING" id="4536.A0A0E0IZP2"/>
<dbReference type="PANTHER" id="PTHR45707">
    <property type="entry name" value="C2 CALCIUM/LIPID-BINDING PLANT PHOSPHORIBOSYLTRANSFERASE FAMILY PROTEIN"/>
    <property type="match status" value="1"/>
</dbReference>
<dbReference type="PANTHER" id="PTHR45707:SF76">
    <property type="entry name" value="PROTEIN KINASE DOMAIN-CONTAINING PROTEIN"/>
    <property type="match status" value="1"/>
</dbReference>
<dbReference type="FunFam" id="1.10.510.10:FF:000625">
    <property type="entry name" value="Cysteine-rich receptor-like protein kinase 6"/>
    <property type="match status" value="1"/>
</dbReference>
<dbReference type="Proteomes" id="UP000006591">
    <property type="component" value="Chromosome 11"/>
</dbReference>
<organism evidence="2">
    <name type="scientific">Oryza nivara</name>
    <name type="common">Indian wild rice</name>
    <name type="synonym">Oryza sativa f. spontanea</name>
    <dbReference type="NCBI Taxonomy" id="4536"/>
    <lineage>
        <taxon>Eukaryota</taxon>
        <taxon>Viridiplantae</taxon>
        <taxon>Streptophyta</taxon>
        <taxon>Embryophyta</taxon>
        <taxon>Tracheophyta</taxon>
        <taxon>Spermatophyta</taxon>
        <taxon>Magnoliopsida</taxon>
        <taxon>Liliopsida</taxon>
        <taxon>Poales</taxon>
        <taxon>Poaceae</taxon>
        <taxon>BOP clade</taxon>
        <taxon>Oryzoideae</taxon>
        <taxon>Oryzeae</taxon>
        <taxon>Oryzinae</taxon>
        <taxon>Oryza</taxon>
    </lineage>
</organism>
<dbReference type="GO" id="GO:0005524">
    <property type="term" value="F:ATP binding"/>
    <property type="evidence" value="ECO:0007669"/>
    <property type="project" value="InterPro"/>
</dbReference>
<dbReference type="InterPro" id="IPR008271">
    <property type="entry name" value="Ser/Thr_kinase_AS"/>
</dbReference>
<proteinExistence type="predicted"/>
<keyword evidence="3" id="KW-1185">Reference proteome</keyword>
<dbReference type="HOGENOM" id="CLU_531446_0_0_1"/>